<protein>
    <submittedName>
        <fullName evidence="2">Uncharacterized protein</fullName>
    </submittedName>
</protein>
<evidence type="ECO:0000313" key="3">
    <source>
        <dbReference type="Proteomes" id="UP000324800"/>
    </source>
</evidence>
<evidence type="ECO:0000313" key="2">
    <source>
        <dbReference type="EMBL" id="KAA6354043.1"/>
    </source>
</evidence>
<organism evidence="2 3">
    <name type="scientific">Streblomastix strix</name>
    <dbReference type="NCBI Taxonomy" id="222440"/>
    <lineage>
        <taxon>Eukaryota</taxon>
        <taxon>Metamonada</taxon>
        <taxon>Preaxostyla</taxon>
        <taxon>Oxymonadida</taxon>
        <taxon>Streblomastigidae</taxon>
        <taxon>Streblomastix</taxon>
    </lineage>
</organism>
<dbReference type="Proteomes" id="UP000324800">
    <property type="component" value="Unassembled WGS sequence"/>
</dbReference>
<comment type="caution">
    <text evidence="2">The sequence shown here is derived from an EMBL/GenBank/DDBJ whole genome shotgun (WGS) entry which is preliminary data.</text>
</comment>
<dbReference type="SUPFAM" id="SSF48371">
    <property type="entry name" value="ARM repeat"/>
    <property type="match status" value="1"/>
</dbReference>
<dbReference type="Gene3D" id="1.25.10.10">
    <property type="entry name" value="Leucine-rich Repeat Variant"/>
    <property type="match status" value="1"/>
</dbReference>
<reference evidence="2 3" key="1">
    <citation type="submission" date="2019-03" db="EMBL/GenBank/DDBJ databases">
        <title>Single cell metagenomics reveals metabolic interactions within the superorganism composed of flagellate Streblomastix strix and complex community of Bacteroidetes bacteria on its surface.</title>
        <authorList>
            <person name="Treitli S.C."/>
            <person name="Kolisko M."/>
            <person name="Husnik F."/>
            <person name="Keeling P."/>
            <person name="Hampl V."/>
        </authorList>
    </citation>
    <scope>NUCLEOTIDE SEQUENCE [LARGE SCALE GENOMIC DNA]</scope>
    <source>
        <strain evidence="2">ST1C</strain>
    </source>
</reference>
<evidence type="ECO:0000256" key="1">
    <source>
        <dbReference type="SAM" id="MobiDB-lite"/>
    </source>
</evidence>
<dbReference type="InterPro" id="IPR011989">
    <property type="entry name" value="ARM-like"/>
</dbReference>
<feature type="non-terminal residue" evidence="2">
    <location>
        <position position="224"/>
    </location>
</feature>
<dbReference type="InterPro" id="IPR016024">
    <property type="entry name" value="ARM-type_fold"/>
</dbReference>
<gene>
    <name evidence="2" type="ORF">EZS28_050430</name>
</gene>
<proteinExistence type="predicted"/>
<feature type="region of interest" description="Disordered" evidence="1">
    <location>
        <begin position="104"/>
        <end position="125"/>
    </location>
</feature>
<dbReference type="EMBL" id="SNRW01037009">
    <property type="protein sequence ID" value="KAA6354043.1"/>
    <property type="molecule type" value="Genomic_DNA"/>
</dbReference>
<accession>A0A5J4T886</accession>
<dbReference type="AlphaFoldDB" id="A0A5J4T886"/>
<sequence length="224" mass="25863">MTELIANNIEKKEDVENNLPFELVMECIDLVKRTPTKQITRNLIDPILRFSYWGSSEHTQVMFEMGLIQTLTPALQTDNEDLQRIILIIFINIVKNGWKQEQSNYPQSQSQIQDMPSKGQSQSQSDHNKLNYILSLPNPYLAELEKQGTINQIIESVLMTEAINLENEEQVYFLLNALYPDGIQLPSEYKDDIIQQLCIECNSEDDDEENQYGLQSISYLAVNQ</sequence>
<name>A0A5J4T886_9EUKA</name>